<organism evidence="2 3">
    <name type="scientific">Hermanssonia centrifuga</name>
    <dbReference type="NCBI Taxonomy" id="98765"/>
    <lineage>
        <taxon>Eukaryota</taxon>
        <taxon>Fungi</taxon>
        <taxon>Dikarya</taxon>
        <taxon>Basidiomycota</taxon>
        <taxon>Agaricomycotina</taxon>
        <taxon>Agaricomycetes</taxon>
        <taxon>Polyporales</taxon>
        <taxon>Meruliaceae</taxon>
        <taxon>Hermanssonia</taxon>
    </lineage>
</organism>
<reference evidence="2 3" key="1">
    <citation type="submission" date="2018-02" db="EMBL/GenBank/DDBJ databases">
        <title>Genome sequence of the basidiomycete white-rot fungus Phlebia centrifuga.</title>
        <authorList>
            <person name="Granchi Z."/>
            <person name="Peng M."/>
            <person name="de Vries R.P."/>
            <person name="Hilden K."/>
            <person name="Makela M.R."/>
            <person name="Grigoriev I."/>
            <person name="Riley R."/>
        </authorList>
    </citation>
    <scope>NUCLEOTIDE SEQUENCE [LARGE SCALE GENOMIC DNA]</scope>
    <source>
        <strain evidence="2 3">FBCC195</strain>
    </source>
</reference>
<evidence type="ECO:0000313" key="2">
    <source>
        <dbReference type="EMBL" id="PSR81505.1"/>
    </source>
</evidence>
<dbReference type="Proteomes" id="UP000186601">
    <property type="component" value="Unassembled WGS sequence"/>
</dbReference>
<sequence>MSKTDVPLGYQDPSLTNTTDLPPPAGGTPILGENQCYVLYTRFPDPVDLGVYMGHVNFVRVLWLTWPYITLESWSPMKPCVSSRTLFRSN</sequence>
<name>A0A2R6NZP5_9APHY</name>
<dbReference type="EMBL" id="MLYV02000616">
    <property type="protein sequence ID" value="PSR81505.1"/>
    <property type="molecule type" value="Genomic_DNA"/>
</dbReference>
<feature type="region of interest" description="Disordered" evidence="1">
    <location>
        <begin position="1"/>
        <end position="27"/>
    </location>
</feature>
<evidence type="ECO:0000313" key="3">
    <source>
        <dbReference type="Proteomes" id="UP000186601"/>
    </source>
</evidence>
<keyword evidence="3" id="KW-1185">Reference proteome</keyword>
<dbReference type="AlphaFoldDB" id="A0A2R6NZP5"/>
<evidence type="ECO:0000256" key="1">
    <source>
        <dbReference type="SAM" id="MobiDB-lite"/>
    </source>
</evidence>
<comment type="caution">
    <text evidence="2">The sequence shown here is derived from an EMBL/GenBank/DDBJ whole genome shotgun (WGS) entry which is preliminary data.</text>
</comment>
<gene>
    <name evidence="2" type="ORF">PHLCEN_2v6363</name>
</gene>
<accession>A0A2R6NZP5</accession>
<protein>
    <submittedName>
        <fullName evidence="2">Uncharacterized protein</fullName>
    </submittedName>
</protein>
<proteinExistence type="predicted"/>